<dbReference type="OrthoDB" id="1490554at2"/>
<keyword evidence="5" id="KW-1185">Reference proteome</keyword>
<name>A0A2U2B4D0_9BACT</name>
<feature type="domain" description="Response regulatory" evidence="2">
    <location>
        <begin position="2"/>
        <end position="114"/>
    </location>
</feature>
<comment type="caution">
    <text evidence="4">The sequence shown here is derived from an EMBL/GenBank/DDBJ whole genome shotgun (WGS) entry which is preliminary data.</text>
</comment>
<dbReference type="Pfam" id="PF00072">
    <property type="entry name" value="Response_reg"/>
    <property type="match status" value="1"/>
</dbReference>
<reference evidence="4 5" key="1">
    <citation type="submission" date="2018-05" db="EMBL/GenBank/DDBJ databases">
        <title>Marinilabilia rubrum sp. nov., isolated from saltern sediment.</title>
        <authorList>
            <person name="Zhang R."/>
        </authorList>
    </citation>
    <scope>NUCLEOTIDE SEQUENCE [LARGE SCALE GENOMIC DNA]</scope>
    <source>
        <strain evidence="4 5">WTE16</strain>
    </source>
</reference>
<dbReference type="PANTHER" id="PTHR37299">
    <property type="entry name" value="TRANSCRIPTIONAL REGULATOR-RELATED"/>
    <property type="match status" value="1"/>
</dbReference>
<dbReference type="EMBL" id="QEWP01000022">
    <property type="protein sequence ID" value="PWD97931.1"/>
    <property type="molecule type" value="Genomic_DNA"/>
</dbReference>
<dbReference type="PROSITE" id="PS50930">
    <property type="entry name" value="HTH_LYTTR"/>
    <property type="match status" value="1"/>
</dbReference>
<dbReference type="PANTHER" id="PTHR37299:SF1">
    <property type="entry name" value="STAGE 0 SPORULATION PROTEIN A HOMOLOG"/>
    <property type="match status" value="1"/>
</dbReference>
<evidence type="ECO:0000259" key="3">
    <source>
        <dbReference type="PROSITE" id="PS50930"/>
    </source>
</evidence>
<dbReference type="GO" id="GO:0000156">
    <property type="term" value="F:phosphorelay response regulator activity"/>
    <property type="evidence" value="ECO:0007669"/>
    <property type="project" value="InterPro"/>
</dbReference>
<sequence>MEVIIIEDETLLAEALHKELAAIDPSIKVIKYLSNVADSIEWLSYNHCDLIFSDIELTDGNSFTIFKKLDITIPVVFTTAYDQYAIKAFETNSIGYLLKPIESEDLRKVLDKFRQSRLHPAALNHLIDQLSGDSSATPAKVYLNRLILSRGNIQKPVSVDKIICFMADDRYVCAITQDGKKFFYEATLTQLEDELDPNLFFRANRQYFINKHFVNEIKTISRSRLIIKMTEDLGDDIVVSYSRSKAFKKWILS</sequence>
<feature type="modified residue" description="4-aspartylphosphate" evidence="1">
    <location>
        <position position="54"/>
    </location>
</feature>
<evidence type="ECO:0000256" key="1">
    <source>
        <dbReference type="PROSITE-ProRule" id="PRU00169"/>
    </source>
</evidence>
<gene>
    <name evidence="4" type="ORF">DDZ16_18420</name>
</gene>
<dbReference type="AlphaFoldDB" id="A0A2U2B4D0"/>
<keyword evidence="4" id="KW-0238">DNA-binding</keyword>
<dbReference type="InterPro" id="IPR007492">
    <property type="entry name" value="LytTR_DNA-bd_dom"/>
</dbReference>
<dbReference type="SMART" id="SM00448">
    <property type="entry name" value="REC"/>
    <property type="match status" value="1"/>
</dbReference>
<feature type="domain" description="HTH LytTR-type" evidence="3">
    <location>
        <begin position="146"/>
        <end position="253"/>
    </location>
</feature>
<evidence type="ECO:0000259" key="2">
    <source>
        <dbReference type="PROSITE" id="PS50110"/>
    </source>
</evidence>
<dbReference type="SMART" id="SM00850">
    <property type="entry name" value="LytTR"/>
    <property type="match status" value="1"/>
</dbReference>
<proteinExistence type="predicted"/>
<dbReference type="Gene3D" id="2.40.50.1020">
    <property type="entry name" value="LytTr DNA-binding domain"/>
    <property type="match status" value="1"/>
</dbReference>
<dbReference type="InterPro" id="IPR001789">
    <property type="entry name" value="Sig_transdc_resp-reg_receiver"/>
</dbReference>
<dbReference type="Proteomes" id="UP000244956">
    <property type="component" value="Unassembled WGS sequence"/>
</dbReference>
<protein>
    <submittedName>
        <fullName evidence="4">DNA-binding response regulator</fullName>
    </submittedName>
</protein>
<evidence type="ECO:0000313" key="4">
    <source>
        <dbReference type="EMBL" id="PWD97931.1"/>
    </source>
</evidence>
<dbReference type="InterPro" id="IPR046947">
    <property type="entry name" value="LytR-like"/>
</dbReference>
<evidence type="ECO:0000313" key="5">
    <source>
        <dbReference type="Proteomes" id="UP000244956"/>
    </source>
</evidence>
<dbReference type="Pfam" id="PF04397">
    <property type="entry name" value="LytTR"/>
    <property type="match status" value="1"/>
</dbReference>
<accession>A0A2U2B4D0</accession>
<dbReference type="PROSITE" id="PS50110">
    <property type="entry name" value="RESPONSE_REGULATORY"/>
    <property type="match status" value="1"/>
</dbReference>
<dbReference type="InterPro" id="IPR011006">
    <property type="entry name" value="CheY-like_superfamily"/>
</dbReference>
<dbReference type="SUPFAM" id="SSF52172">
    <property type="entry name" value="CheY-like"/>
    <property type="match status" value="1"/>
</dbReference>
<dbReference type="RefSeq" id="WP_109265949.1">
    <property type="nucleotide sequence ID" value="NZ_QEWP01000022.1"/>
</dbReference>
<organism evidence="4 5">
    <name type="scientific">Marinilabilia rubra</name>
    <dbReference type="NCBI Taxonomy" id="2162893"/>
    <lineage>
        <taxon>Bacteria</taxon>
        <taxon>Pseudomonadati</taxon>
        <taxon>Bacteroidota</taxon>
        <taxon>Bacteroidia</taxon>
        <taxon>Marinilabiliales</taxon>
        <taxon>Marinilabiliaceae</taxon>
        <taxon>Marinilabilia</taxon>
    </lineage>
</organism>
<dbReference type="Gene3D" id="3.40.50.2300">
    <property type="match status" value="1"/>
</dbReference>
<dbReference type="GO" id="GO:0003677">
    <property type="term" value="F:DNA binding"/>
    <property type="evidence" value="ECO:0007669"/>
    <property type="project" value="UniProtKB-KW"/>
</dbReference>
<keyword evidence="1" id="KW-0597">Phosphoprotein</keyword>